<dbReference type="InterPro" id="IPR036388">
    <property type="entry name" value="WH-like_DNA-bd_sf"/>
</dbReference>
<dbReference type="InterPro" id="IPR005119">
    <property type="entry name" value="LysR_subst-bd"/>
</dbReference>
<dbReference type="KEGG" id="blin:BLSMQ_1021"/>
<evidence type="ECO:0000256" key="1">
    <source>
        <dbReference type="ARBA" id="ARBA00009437"/>
    </source>
</evidence>
<evidence type="ECO:0000313" key="7">
    <source>
        <dbReference type="EMBL" id="SMX76017.1"/>
    </source>
</evidence>
<dbReference type="SUPFAM" id="SSF46785">
    <property type="entry name" value="Winged helix' DNA-binding domain"/>
    <property type="match status" value="1"/>
</dbReference>
<keyword evidence="2" id="KW-0805">Transcription regulation</keyword>
<dbReference type="EMBL" id="FXYZ01000004">
    <property type="protein sequence ID" value="SMX76017.1"/>
    <property type="molecule type" value="Genomic_DNA"/>
</dbReference>
<keyword evidence="3 7" id="KW-0238">DNA-binding</keyword>
<dbReference type="Pfam" id="PF00126">
    <property type="entry name" value="HTH_1"/>
    <property type="match status" value="1"/>
</dbReference>
<dbReference type="PANTHER" id="PTHR30346:SF29">
    <property type="entry name" value="LYSR SUBSTRATE-BINDING"/>
    <property type="match status" value="1"/>
</dbReference>
<evidence type="ECO:0000256" key="4">
    <source>
        <dbReference type="ARBA" id="ARBA00023163"/>
    </source>
</evidence>
<dbReference type="SUPFAM" id="SSF53850">
    <property type="entry name" value="Periplasmic binding protein-like II"/>
    <property type="match status" value="1"/>
</dbReference>
<reference evidence="6" key="1">
    <citation type="submission" date="2016-09" db="EMBL/GenBank/DDBJ databases">
        <title>Complete Genome Sequence of Brevibacterium aurantiacum SMQ-1335.</title>
        <authorList>
            <person name="de Melo A.G."/>
            <person name="Labrie S.J."/>
            <person name="Dumaresq J."/>
            <person name="Roberts R.J."/>
            <person name="Tremblay D.M."/>
            <person name="Moineau S."/>
        </authorList>
    </citation>
    <scope>NUCLEOTIDE SEQUENCE</scope>
    <source>
        <strain evidence="6">SMQ-1335</strain>
    </source>
</reference>
<accession>A0A2H1ILD1</accession>
<dbReference type="GO" id="GO:0003677">
    <property type="term" value="F:DNA binding"/>
    <property type="evidence" value="ECO:0007669"/>
    <property type="project" value="UniProtKB-KW"/>
</dbReference>
<dbReference type="PANTHER" id="PTHR30346">
    <property type="entry name" value="TRANSCRIPTIONAL DUAL REGULATOR HCAR-RELATED"/>
    <property type="match status" value="1"/>
</dbReference>
<dbReference type="EMBL" id="CP017150">
    <property type="protein sequence ID" value="AOP52733.1"/>
    <property type="molecule type" value="Genomic_DNA"/>
</dbReference>
<dbReference type="CDD" id="cd08414">
    <property type="entry name" value="PBP2_LTTR_aromatics_like"/>
    <property type="match status" value="1"/>
</dbReference>
<evidence type="ECO:0000256" key="2">
    <source>
        <dbReference type="ARBA" id="ARBA00023015"/>
    </source>
</evidence>
<gene>
    <name evidence="7" type="ORF">BAURA63_01356</name>
    <name evidence="6" type="ORF">BLSMQ_1021</name>
</gene>
<evidence type="ECO:0000313" key="8">
    <source>
        <dbReference type="Proteomes" id="UP000094793"/>
    </source>
</evidence>
<comment type="similarity">
    <text evidence="1">Belongs to the LysR transcriptional regulatory family.</text>
</comment>
<evidence type="ECO:0000256" key="3">
    <source>
        <dbReference type="ARBA" id="ARBA00023125"/>
    </source>
</evidence>
<sequence length="333" mass="35259">MSAECGSLPIVVPVTFKDKSEFMKTVFRKHEKSYAVAMGWTLGQLRTFVTVAELGSMTRAAEQLGYSIGAVSQHMSALRRAVGSELFLRRGRGMILAEAGRTLLPRARSILAAQKQAEMAMLGRDFRSEAIVTLGVFGSASTRALPSIVRALGERHPHIEVRAREINVETMSAAVIDGAIDLGIGINYPAVPLPPMRGLSWRTVASEDFGIVVPAGAPRLTPLDLAEADWILPPAEELFGRAMRLATSALGIAAKETHIVTDTAVALALAGTGLGLTLATPIMMSLGGPDVDLHPIAEAGGREIIVLTSPDPADPVAAVAEVVAEVFRPRMGP</sequence>
<feature type="domain" description="HTH lysR-type" evidence="5">
    <location>
        <begin position="40"/>
        <end position="97"/>
    </location>
</feature>
<dbReference type="Gene3D" id="3.40.190.10">
    <property type="entry name" value="Periplasmic binding protein-like II"/>
    <property type="match status" value="2"/>
</dbReference>
<protein>
    <submittedName>
        <fullName evidence="7">DNA-binding transcriptional regulator, LysR family</fullName>
    </submittedName>
    <submittedName>
        <fullName evidence="6">LysR-family transcriptional regulator</fullName>
    </submittedName>
</protein>
<proteinExistence type="inferred from homology"/>
<reference evidence="7 9" key="3">
    <citation type="submission" date="2017-03" db="EMBL/GenBank/DDBJ databases">
        <authorList>
            <person name="Afonso C.L."/>
            <person name="Miller P.J."/>
            <person name="Scott M.A."/>
            <person name="Spackman E."/>
            <person name="Goraichik I."/>
            <person name="Dimitrov K.M."/>
            <person name="Suarez D.L."/>
            <person name="Swayne D.E."/>
        </authorList>
    </citation>
    <scope>NUCLEOTIDE SEQUENCE [LARGE SCALE GENOMIC DNA]</scope>
    <source>
        <strain evidence="7">6</strain>
        <strain evidence="9">6(3)</strain>
    </source>
</reference>
<dbReference type="PROSITE" id="PS50931">
    <property type="entry name" value="HTH_LYSR"/>
    <property type="match status" value="1"/>
</dbReference>
<keyword evidence="4" id="KW-0804">Transcription</keyword>
<dbReference type="Proteomes" id="UP000094793">
    <property type="component" value="Chromosome"/>
</dbReference>
<dbReference type="eggNOG" id="COG0583">
    <property type="taxonomic scope" value="Bacteria"/>
</dbReference>
<dbReference type="Proteomes" id="UP000234327">
    <property type="component" value="Unassembled WGS sequence"/>
</dbReference>
<accession>A0A1D7W146</accession>
<evidence type="ECO:0000259" key="5">
    <source>
        <dbReference type="PROSITE" id="PS50931"/>
    </source>
</evidence>
<dbReference type="GO" id="GO:0003700">
    <property type="term" value="F:DNA-binding transcription factor activity"/>
    <property type="evidence" value="ECO:0007669"/>
    <property type="project" value="InterPro"/>
</dbReference>
<dbReference type="InterPro" id="IPR000847">
    <property type="entry name" value="LysR_HTH_N"/>
</dbReference>
<evidence type="ECO:0000313" key="9">
    <source>
        <dbReference type="Proteomes" id="UP000234327"/>
    </source>
</evidence>
<dbReference type="AlphaFoldDB" id="A0A1D7W146"/>
<evidence type="ECO:0000313" key="6">
    <source>
        <dbReference type="EMBL" id="AOP52733.1"/>
    </source>
</evidence>
<dbReference type="Gene3D" id="1.10.10.10">
    <property type="entry name" value="Winged helix-like DNA-binding domain superfamily/Winged helix DNA-binding domain"/>
    <property type="match status" value="1"/>
</dbReference>
<organism evidence="6 8">
    <name type="scientific">Brevibacterium aurantiacum</name>
    <dbReference type="NCBI Taxonomy" id="273384"/>
    <lineage>
        <taxon>Bacteria</taxon>
        <taxon>Bacillati</taxon>
        <taxon>Actinomycetota</taxon>
        <taxon>Actinomycetes</taxon>
        <taxon>Micrococcales</taxon>
        <taxon>Brevibacteriaceae</taxon>
        <taxon>Brevibacterium</taxon>
    </lineage>
</organism>
<name>A0A1D7W146_BREAU</name>
<dbReference type="InterPro" id="IPR036390">
    <property type="entry name" value="WH_DNA-bd_sf"/>
</dbReference>
<reference evidence="8" key="2">
    <citation type="submission" date="2016-09" db="EMBL/GenBank/DDBJ databases">
        <title>Complete Genome Sequence of Brevibacterium linens SMQ-1335.</title>
        <authorList>
            <person name="de Melo A.G."/>
            <person name="Labrie S.J."/>
            <person name="Dumaresq J."/>
            <person name="Roberts R.J."/>
            <person name="Tremblay D.M."/>
            <person name="Moineau S."/>
        </authorList>
    </citation>
    <scope>NUCLEOTIDE SEQUENCE [LARGE SCALE GENOMIC DNA]</scope>
    <source>
        <strain evidence="8">SMQ-1335</strain>
    </source>
</reference>
<dbReference type="GO" id="GO:0032993">
    <property type="term" value="C:protein-DNA complex"/>
    <property type="evidence" value="ECO:0007669"/>
    <property type="project" value="TreeGrafter"/>
</dbReference>
<dbReference type="Pfam" id="PF03466">
    <property type="entry name" value="LysR_substrate"/>
    <property type="match status" value="1"/>
</dbReference>
<dbReference type="PATRIC" id="fig|1703.10.peg.1047"/>